<feature type="compositionally biased region" description="Polar residues" evidence="2">
    <location>
        <begin position="7"/>
        <end position="19"/>
    </location>
</feature>
<dbReference type="InterPro" id="IPR013087">
    <property type="entry name" value="Znf_C2H2_type"/>
</dbReference>
<keyword evidence="1" id="KW-0863">Zinc-finger</keyword>
<reference evidence="4" key="1">
    <citation type="journal article" date="2012" name="Mol. Plant Microbe Interact.">
        <title>A highly conserved effector in Fusarium oxysporum is required for full virulence on Arabidopsis.</title>
        <authorList>
            <person name="Thatcher L.F."/>
            <person name="Gardiner D.M."/>
            <person name="Kazan K."/>
            <person name="Manners J."/>
        </authorList>
    </citation>
    <scope>NUCLEOTIDE SEQUENCE [LARGE SCALE GENOMIC DNA]</scope>
    <source>
        <strain evidence="4">Fo5176</strain>
    </source>
</reference>
<evidence type="ECO:0000259" key="3">
    <source>
        <dbReference type="PROSITE" id="PS50157"/>
    </source>
</evidence>
<organism evidence="4">
    <name type="scientific">Fusarium oxysporum (strain Fo5176)</name>
    <name type="common">Fusarium vascular wilt</name>
    <dbReference type="NCBI Taxonomy" id="660025"/>
    <lineage>
        <taxon>Eukaryota</taxon>
        <taxon>Fungi</taxon>
        <taxon>Dikarya</taxon>
        <taxon>Ascomycota</taxon>
        <taxon>Pezizomycotina</taxon>
        <taxon>Sordariomycetes</taxon>
        <taxon>Hypocreomycetidae</taxon>
        <taxon>Hypocreales</taxon>
        <taxon>Nectriaceae</taxon>
        <taxon>Fusarium</taxon>
        <taxon>Fusarium oxysporum species complex</taxon>
    </lineage>
</organism>
<accession>F9FCM1</accession>
<dbReference type="Gene3D" id="3.30.160.60">
    <property type="entry name" value="Classic Zinc Finger"/>
    <property type="match status" value="1"/>
</dbReference>
<evidence type="ECO:0000256" key="2">
    <source>
        <dbReference type="SAM" id="MobiDB-lite"/>
    </source>
</evidence>
<dbReference type="PROSITE" id="PS50157">
    <property type="entry name" value="ZINC_FINGER_C2H2_2"/>
    <property type="match status" value="1"/>
</dbReference>
<dbReference type="EMBL" id="AFQF01001331">
    <property type="protein sequence ID" value="EGU85337.1"/>
    <property type="molecule type" value="Genomic_DNA"/>
</dbReference>
<dbReference type="AlphaFoldDB" id="F9FCM1"/>
<dbReference type="PANTHER" id="PTHR36167:SF3">
    <property type="entry name" value="C2H2 FINGER DOMAIN TRANSCRIPTION FACTOR (EUROFUNG)-RELATED"/>
    <property type="match status" value="1"/>
</dbReference>
<proteinExistence type="predicted"/>
<gene>
    <name evidence="4" type="ORF">FOXB_04149</name>
</gene>
<dbReference type="InterPro" id="IPR039327">
    <property type="entry name" value="CON7-like"/>
</dbReference>
<evidence type="ECO:0000256" key="1">
    <source>
        <dbReference type="PROSITE-ProRule" id="PRU00042"/>
    </source>
</evidence>
<dbReference type="PROSITE" id="PS00028">
    <property type="entry name" value="ZINC_FINGER_C2H2_1"/>
    <property type="match status" value="1"/>
</dbReference>
<dbReference type="GO" id="GO:0008270">
    <property type="term" value="F:zinc ion binding"/>
    <property type="evidence" value="ECO:0007669"/>
    <property type="project" value="UniProtKB-KW"/>
</dbReference>
<keyword evidence="1" id="KW-0862">Zinc</keyword>
<name>F9FCM1_FUSOF</name>
<comment type="caution">
    <text evidence="4">The sequence shown here is derived from an EMBL/GenBank/DDBJ whole genome shotgun (WGS) entry which is preliminary data.</text>
</comment>
<dbReference type="GO" id="GO:0006355">
    <property type="term" value="P:regulation of DNA-templated transcription"/>
    <property type="evidence" value="ECO:0007669"/>
    <property type="project" value="InterPro"/>
</dbReference>
<protein>
    <recommendedName>
        <fullName evidence="3">C2H2-type domain-containing protein</fullName>
    </recommendedName>
</protein>
<sequence length="313" mass="35701">MLPGGMAQQQNGPSMPQQDGHSHQTHPAKSDNDDPIDPSVGAPSPTCASRGQDSPSAPNPGMTHSYSHPSGAPPEARPNQIYSNLSDLVEDIERIYKCGWNGCEKAYGTLNHLNAHVTLQSHGQKRTPDDWKHLVAQAANKEYSPMQMVIRHLTYHDREGFRPLDRLDFRQGQREFVRKVMDIIQMTDPAKRFNQLENLDFQRVIYEFLKAYGTSSKWEMTDPRGESLDRGKSSLLYWDFLVGARQAQQSKRLKLEDHDGQEFDEGMRTLHRPHIAMKKTIEMAVIQASYLIAADMLYVREMRKMKSDLARCH</sequence>
<dbReference type="PANTHER" id="PTHR36167">
    <property type="entry name" value="C2H2 FINGER DOMAIN TRANSCRIPTION FACTOR (EUROFUNG)-RELATED"/>
    <property type="match status" value="1"/>
</dbReference>
<feature type="domain" description="C2H2-type" evidence="3">
    <location>
        <begin position="96"/>
        <end position="127"/>
    </location>
</feature>
<evidence type="ECO:0000313" key="4">
    <source>
        <dbReference type="EMBL" id="EGU85337.1"/>
    </source>
</evidence>
<feature type="region of interest" description="Disordered" evidence="2">
    <location>
        <begin position="1"/>
        <end position="79"/>
    </location>
</feature>
<dbReference type="OrthoDB" id="10424667at2759"/>
<dbReference type="STRING" id="660025.F9FCM1"/>
<feature type="compositionally biased region" description="Polar residues" evidence="2">
    <location>
        <begin position="46"/>
        <end position="68"/>
    </location>
</feature>
<keyword evidence="1" id="KW-0479">Metal-binding</keyword>